<dbReference type="OrthoDB" id="10064411at2759"/>
<dbReference type="Pfam" id="PF09791">
    <property type="entry name" value="Oxidored-like"/>
    <property type="match status" value="1"/>
</dbReference>
<protein>
    <recommendedName>
        <fullName evidence="2">Oxidoreductase-like domain-containing protein</fullName>
    </recommendedName>
</protein>
<dbReference type="Proteomes" id="UP000053890">
    <property type="component" value="Unassembled WGS sequence"/>
</dbReference>
<evidence type="ECO:0000313" key="3">
    <source>
        <dbReference type="EMBL" id="KPV71529.1"/>
    </source>
</evidence>
<feature type="compositionally biased region" description="Basic and acidic residues" evidence="1">
    <location>
        <begin position="269"/>
        <end position="281"/>
    </location>
</feature>
<dbReference type="RefSeq" id="XP_018267578.1">
    <property type="nucleotide sequence ID" value="XM_018415037.1"/>
</dbReference>
<feature type="region of interest" description="Disordered" evidence="1">
    <location>
        <begin position="169"/>
        <end position="307"/>
    </location>
</feature>
<dbReference type="PANTHER" id="PTHR21193">
    <property type="entry name" value="OXIDOREDUCTASE-LIKE DOMAIN-CONTAINING PROTEIN 1"/>
    <property type="match status" value="1"/>
</dbReference>
<feature type="region of interest" description="Disordered" evidence="1">
    <location>
        <begin position="14"/>
        <end position="105"/>
    </location>
</feature>
<dbReference type="InterPro" id="IPR019180">
    <property type="entry name" value="Oxidoreductase-like_N"/>
</dbReference>
<organism evidence="3 4">
    <name type="scientific">Rhodotorula graminis (strain WP1)</name>
    <dbReference type="NCBI Taxonomy" id="578459"/>
    <lineage>
        <taxon>Eukaryota</taxon>
        <taxon>Fungi</taxon>
        <taxon>Dikarya</taxon>
        <taxon>Basidiomycota</taxon>
        <taxon>Pucciniomycotina</taxon>
        <taxon>Microbotryomycetes</taxon>
        <taxon>Sporidiobolales</taxon>
        <taxon>Sporidiobolaceae</taxon>
        <taxon>Rhodotorula</taxon>
    </lineage>
</organism>
<feature type="compositionally biased region" description="Low complexity" evidence="1">
    <location>
        <begin position="220"/>
        <end position="238"/>
    </location>
</feature>
<accession>A0A0P9GFC8</accession>
<feature type="domain" description="Oxidoreductase-like" evidence="2">
    <location>
        <begin position="113"/>
        <end position="154"/>
    </location>
</feature>
<evidence type="ECO:0000313" key="4">
    <source>
        <dbReference type="Proteomes" id="UP000053890"/>
    </source>
</evidence>
<dbReference type="EMBL" id="KQ474093">
    <property type="protein sequence ID" value="KPV71529.1"/>
    <property type="molecule type" value="Genomic_DNA"/>
</dbReference>
<feature type="compositionally biased region" description="Basic and acidic residues" evidence="1">
    <location>
        <begin position="175"/>
        <end position="185"/>
    </location>
</feature>
<sequence>MTRSSLQRTLRLLPSGHWAPSPLPLNLALRHPRTRAPAPPHQPDPPPRRPAFDTLASDATAAPSLQGVPAPLDGTKPGDGGARTALPLDAAAHQGPAEGARGPPVTMTRKRTVLGVELPTKPKPPEPDECCMSGCATCVYDLYLEDVEHFHAEALERRERVLDVLRRQRGGAAGREGEGESEGGRARVWGTSEEEDGAPSGWGEAVDVLGPWSDAVRDLAAAASSSASSSSAGAGAQSDAERADEARDKAERELKRARDALDPGMRAFLEMEARIKAKQREQAASARPASPAPGSSSLSSSPPAPAT</sequence>
<dbReference type="GO" id="GO:0005739">
    <property type="term" value="C:mitochondrion"/>
    <property type="evidence" value="ECO:0007669"/>
    <property type="project" value="TreeGrafter"/>
</dbReference>
<evidence type="ECO:0000259" key="2">
    <source>
        <dbReference type="Pfam" id="PF09791"/>
    </source>
</evidence>
<feature type="compositionally biased region" description="Low complexity" evidence="1">
    <location>
        <begin position="283"/>
        <end position="301"/>
    </location>
</feature>
<dbReference type="STRING" id="578459.A0A0P9GFC8"/>
<dbReference type="GeneID" id="28975485"/>
<name>A0A0P9GFC8_RHOGW</name>
<dbReference type="InterPro" id="IPR039251">
    <property type="entry name" value="OXLD1"/>
</dbReference>
<feature type="compositionally biased region" description="Basic and acidic residues" evidence="1">
    <location>
        <begin position="239"/>
        <end position="261"/>
    </location>
</feature>
<keyword evidence="4" id="KW-1185">Reference proteome</keyword>
<evidence type="ECO:0000256" key="1">
    <source>
        <dbReference type="SAM" id="MobiDB-lite"/>
    </source>
</evidence>
<gene>
    <name evidence="3" type="ORF">RHOBADRAFT_47707</name>
</gene>
<reference evidence="3 4" key="1">
    <citation type="journal article" date="2015" name="Front. Microbiol.">
        <title>Genome sequence of the plant growth promoting endophytic yeast Rhodotorula graminis WP1.</title>
        <authorList>
            <person name="Firrincieli A."/>
            <person name="Otillar R."/>
            <person name="Salamov A."/>
            <person name="Schmutz J."/>
            <person name="Khan Z."/>
            <person name="Redman R.S."/>
            <person name="Fleck N.D."/>
            <person name="Lindquist E."/>
            <person name="Grigoriev I.V."/>
            <person name="Doty S.L."/>
        </authorList>
    </citation>
    <scope>NUCLEOTIDE SEQUENCE [LARGE SCALE GENOMIC DNA]</scope>
    <source>
        <strain evidence="3 4">WP1</strain>
    </source>
</reference>
<proteinExistence type="predicted"/>
<dbReference type="PANTHER" id="PTHR21193:SF3">
    <property type="entry name" value="OXIDOREDUCTASE-LIKE DOMAIN-CONTAINING PROTEIN 1"/>
    <property type="match status" value="1"/>
</dbReference>
<dbReference type="AlphaFoldDB" id="A0A0P9GFC8"/>